<evidence type="ECO:0000313" key="4">
    <source>
        <dbReference type="Proteomes" id="UP001142372"/>
    </source>
</evidence>
<feature type="domain" description="Activator of Hsp90 ATPase homologue 1/2-like C-terminal" evidence="2">
    <location>
        <begin position="20"/>
        <end position="143"/>
    </location>
</feature>
<dbReference type="InterPro" id="IPR013538">
    <property type="entry name" value="ASHA1/2-like_C"/>
</dbReference>
<dbReference type="Pfam" id="PF08327">
    <property type="entry name" value="AHSA1"/>
    <property type="match status" value="1"/>
</dbReference>
<organism evidence="3 4">
    <name type="scientific">Leifsonia poae</name>
    <dbReference type="NCBI Taxonomy" id="110933"/>
    <lineage>
        <taxon>Bacteria</taxon>
        <taxon>Bacillati</taxon>
        <taxon>Actinomycetota</taxon>
        <taxon>Actinomycetes</taxon>
        <taxon>Micrococcales</taxon>
        <taxon>Microbacteriaceae</taxon>
        <taxon>Leifsonia</taxon>
    </lineage>
</organism>
<reference evidence="3" key="2">
    <citation type="submission" date="2023-01" db="EMBL/GenBank/DDBJ databases">
        <authorList>
            <person name="Sun Q."/>
            <person name="Evtushenko L."/>
        </authorList>
    </citation>
    <scope>NUCLEOTIDE SEQUENCE</scope>
    <source>
        <strain evidence="3">VKM Ac-1401</strain>
    </source>
</reference>
<comment type="similarity">
    <text evidence="1">Belongs to the AHA1 family.</text>
</comment>
<dbReference type="SUPFAM" id="SSF55961">
    <property type="entry name" value="Bet v1-like"/>
    <property type="match status" value="1"/>
</dbReference>
<reference evidence="3" key="1">
    <citation type="journal article" date="2014" name="Int. J. Syst. Evol. Microbiol.">
        <title>Complete genome sequence of Corynebacterium casei LMG S-19264T (=DSM 44701T), isolated from a smear-ripened cheese.</title>
        <authorList>
            <consortium name="US DOE Joint Genome Institute (JGI-PGF)"/>
            <person name="Walter F."/>
            <person name="Albersmeier A."/>
            <person name="Kalinowski J."/>
            <person name="Ruckert C."/>
        </authorList>
    </citation>
    <scope>NUCLEOTIDE SEQUENCE</scope>
    <source>
        <strain evidence="3">VKM Ac-1401</strain>
    </source>
</reference>
<gene>
    <name evidence="3" type="ORF">GCM10017584_23080</name>
</gene>
<dbReference type="RefSeq" id="WP_271177395.1">
    <property type="nucleotide sequence ID" value="NZ_BAAAJO010000009.1"/>
</dbReference>
<evidence type="ECO:0000259" key="2">
    <source>
        <dbReference type="Pfam" id="PF08327"/>
    </source>
</evidence>
<sequence>MSETAESDEAVATTSIRVAAPPAVAFRVFTEQIGGWWRRGTHYWNDAARGLRLEFEPGVGGRLLEVYDDGAYEIGRVTAWEPAELLGFTWREASWEPEAFTTVDVRFDADGDDATLVTVRHGGWDTAGHRDSLGGYSSGWVELLGWFGESAAQDGESAARAGDAGA</sequence>
<dbReference type="Proteomes" id="UP001142372">
    <property type="component" value="Unassembled WGS sequence"/>
</dbReference>
<comment type="caution">
    <text evidence="3">The sequence shown here is derived from an EMBL/GenBank/DDBJ whole genome shotgun (WGS) entry which is preliminary data.</text>
</comment>
<dbReference type="InterPro" id="IPR023393">
    <property type="entry name" value="START-like_dom_sf"/>
</dbReference>
<dbReference type="AlphaFoldDB" id="A0A9W6HB20"/>
<dbReference type="EMBL" id="BSEN01000011">
    <property type="protein sequence ID" value="GLJ76734.1"/>
    <property type="molecule type" value="Genomic_DNA"/>
</dbReference>
<protein>
    <recommendedName>
        <fullName evidence="2">Activator of Hsp90 ATPase homologue 1/2-like C-terminal domain-containing protein</fullName>
    </recommendedName>
</protein>
<keyword evidence="4" id="KW-1185">Reference proteome</keyword>
<accession>A0A9W6HB20</accession>
<proteinExistence type="inferred from homology"/>
<evidence type="ECO:0000256" key="1">
    <source>
        <dbReference type="ARBA" id="ARBA00006817"/>
    </source>
</evidence>
<name>A0A9W6HB20_9MICO</name>
<dbReference type="Gene3D" id="3.30.530.20">
    <property type="match status" value="1"/>
</dbReference>
<evidence type="ECO:0000313" key="3">
    <source>
        <dbReference type="EMBL" id="GLJ76734.1"/>
    </source>
</evidence>